<feature type="domain" description="GW" evidence="4">
    <location>
        <begin position="214"/>
        <end position="292"/>
    </location>
</feature>
<dbReference type="Proteomes" id="UP000262072">
    <property type="component" value="Unassembled WGS sequence"/>
</dbReference>
<evidence type="ECO:0000313" key="5">
    <source>
        <dbReference type="EMBL" id="SYZ77902.1"/>
    </source>
</evidence>
<dbReference type="Pfam" id="PF13457">
    <property type="entry name" value="GW"/>
    <property type="match status" value="6"/>
</dbReference>
<protein>
    <recommendedName>
        <fullName evidence="7">SCP domain-containing protein</fullName>
    </recommendedName>
</protein>
<feature type="domain" description="GW" evidence="4">
    <location>
        <begin position="463"/>
        <end position="541"/>
    </location>
</feature>
<dbReference type="InterPro" id="IPR025987">
    <property type="entry name" value="GW_dom"/>
</dbReference>
<evidence type="ECO:0000259" key="3">
    <source>
        <dbReference type="PROSITE" id="PS51109"/>
    </source>
</evidence>
<keyword evidence="1 2" id="KW-0732">Signal</keyword>
<dbReference type="Pfam" id="PF00188">
    <property type="entry name" value="CAP"/>
    <property type="match status" value="1"/>
</dbReference>
<dbReference type="RefSeq" id="WP_119092630.1">
    <property type="nucleotide sequence ID" value="NZ_UNRR01000009.1"/>
</dbReference>
<dbReference type="Gene3D" id="2.20.230.10">
    <property type="entry name" value="Resuscitation-promoting factor rpfb"/>
    <property type="match status" value="2"/>
</dbReference>
<dbReference type="AlphaFoldDB" id="A0A383TC09"/>
<dbReference type="Pfam" id="PF07501">
    <property type="entry name" value="G5"/>
    <property type="match status" value="2"/>
</dbReference>
<feature type="domain" description="G5" evidence="3">
    <location>
        <begin position="540"/>
        <end position="620"/>
    </location>
</feature>
<dbReference type="InterPro" id="IPR038200">
    <property type="entry name" value="GW_dom_sf"/>
</dbReference>
<dbReference type="SUPFAM" id="SSF82057">
    <property type="entry name" value="Prokaryotic SH3-related domain"/>
    <property type="match status" value="6"/>
</dbReference>
<dbReference type="PROSITE" id="PS51780">
    <property type="entry name" value="GW"/>
    <property type="match status" value="6"/>
</dbReference>
<dbReference type="EMBL" id="UNRR01000009">
    <property type="protein sequence ID" value="SYZ77902.1"/>
    <property type="molecule type" value="Genomic_DNA"/>
</dbReference>
<reference evidence="6" key="1">
    <citation type="submission" date="2018-05" db="EMBL/GenBank/DDBJ databases">
        <authorList>
            <person name="Strepis N."/>
        </authorList>
    </citation>
    <scope>NUCLEOTIDE SEQUENCE [LARGE SCALE GENOMIC DNA]</scope>
</reference>
<organism evidence="5 6">
    <name type="scientific">Trichococcus shcherbakoviae</name>
    <dbReference type="NCBI Taxonomy" id="2094020"/>
    <lineage>
        <taxon>Bacteria</taxon>
        <taxon>Bacillati</taxon>
        <taxon>Bacillota</taxon>
        <taxon>Bacilli</taxon>
        <taxon>Lactobacillales</taxon>
        <taxon>Carnobacteriaceae</taxon>
        <taxon>Trichococcus</taxon>
    </lineage>
</organism>
<feature type="domain" description="GW" evidence="4">
    <location>
        <begin position="131"/>
        <end position="209"/>
    </location>
</feature>
<evidence type="ECO:0008006" key="7">
    <source>
        <dbReference type="Google" id="ProtNLM"/>
    </source>
</evidence>
<evidence type="ECO:0000256" key="2">
    <source>
        <dbReference type="SAM" id="SignalP"/>
    </source>
</evidence>
<proteinExistence type="predicted"/>
<dbReference type="InterPro" id="IPR035940">
    <property type="entry name" value="CAP_sf"/>
</dbReference>
<dbReference type="SUPFAM" id="SSF55797">
    <property type="entry name" value="PR-1-like"/>
    <property type="match status" value="1"/>
</dbReference>
<feature type="domain" description="GW" evidence="4">
    <location>
        <begin position="48"/>
        <end position="126"/>
    </location>
</feature>
<dbReference type="CDD" id="cd05379">
    <property type="entry name" value="CAP_bacterial"/>
    <property type="match status" value="1"/>
</dbReference>
<dbReference type="InterPro" id="IPR014044">
    <property type="entry name" value="CAP_dom"/>
</dbReference>
<feature type="domain" description="GW" evidence="4">
    <location>
        <begin position="380"/>
        <end position="458"/>
    </location>
</feature>
<dbReference type="Gene3D" id="2.30.30.170">
    <property type="match status" value="6"/>
</dbReference>
<gene>
    <name evidence="5" type="ORF">TART1_0673</name>
</gene>
<dbReference type="OrthoDB" id="9763643at2"/>
<name>A0A383TC09_9LACT</name>
<feature type="domain" description="GW" evidence="4">
    <location>
        <begin position="297"/>
        <end position="375"/>
    </location>
</feature>
<dbReference type="PROSITE" id="PS51109">
    <property type="entry name" value="G5"/>
    <property type="match status" value="2"/>
</dbReference>
<sequence>MTTFARKLKSQGCTWALLGATAVALGTATAPPVAAEEIGTQNYVQILSTQEVSYTAIVTRGTDAINTKPWGTAGFQTISSSQTYLGTEVTVTQEQVADNGVTWALISMDGQEIGWIAKTALTPGSYAKVVSTNAVDYPATITRDTDAINTQPWGAKGYQTVTSSSTYYGKTVTVSQEKVMDYGVTWALVSLDGKELGWIAKDALKAQTYAAIVSEKAVEYSATINRATDAINKAPWGTKGFQTIASSATYVGKTVTVTKEQTTDYGVTWAQISLNGEVLGWIAKDALKVQTYAQITKETEVSYDAIVNRDSDAINTAPWGVKGYQTLYSSAAYVGQTVEVTKEQTTDYGVTWALVSLNGKELGWIAKNALSIKTYAKVVSEKAVAYDALISRGTDAINTAPWGTKGYTTVGSSAGYVGKTVAVSKEQVTDYGVTWALVTLDGKELGWIAKDALKVQTYAQIVKETAVDYYAVISRGTDAINTAPWGIKGFKTVASSADYLGKTVKVSKEQVTDYGVTWVLVSLDGKELGWIAKEGLNEQADVVEVRQETVTDVIPFTSTIEIDSTKVNTYEAVKQEGVAGITETVYNVTYVNGVKTTSVVASTNVVKEMVAEIIVKGDQPVITYSAEYTANENEVDFPILYIENAELAVGVENIISAGTKGYELVTYKDKLSDGVKVDTVEVSRTTVQAVRQVIEVGTKVVEEVPTTPQTAEQLQATIDMTLLNNEFLTLVNAERASYNTAELVYDATMQDEADLRVSDEVSALDFTAPNAGMDHNRPDGTPWYTVFETSDNHAENLLLNTLSMSGETFSVDEKELATMMFNQWKESLGHYRNMMDPQLNTNAVSIQLVDKNGMLVYVASELLGKQ</sequence>
<feature type="signal peptide" evidence="2">
    <location>
        <begin position="1"/>
        <end position="35"/>
    </location>
</feature>
<feature type="domain" description="G5" evidence="3">
    <location>
        <begin position="621"/>
        <end position="700"/>
    </location>
</feature>
<dbReference type="SMART" id="SM01208">
    <property type="entry name" value="G5"/>
    <property type="match status" value="2"/>
</dbReference>
<evidence type="ECO:0000259" key="4">
    <source>
        <dbReference type="PROSITE" id="PS51780"/>
    </source>
</evidence>
<evidence type="ECO:0000313" key="6">
    <source>
        <dbReference type="Proteomes" id="UP000262072"/>
    </source>
</evidence>
<accession>A0A383TC09</accession>
<feature type="chain" id="PRO_5016789550" description="SCP domain-containing protein" evidence="2">
    <location>
        <begin position="36"/>
        <end position="866"/>
    </location>
</feature>
<evidence type="ECO:0000256" key="1">
    <source>
        <dbReference type="ARBA" id="ARBA00022729"/>
    </source>
</evidence>
<dbReference type="Gene3D" id="3.40.33.10">
    <property type="entry name" value="CAP"/>
    <property type="match status" value="1"/>
</dbReference>
<dbReference type="InterPro" id="IPR011098">
    <property type="entry name" value="G5_dom"/>
</dbReference>